<name>A0A811US98_CERCA</name>
<organism evidence="1 2">
    <name type="scientific">Ceratitis capitata</name>
    <name type="common">Mediterranean fruit fly</name>
    <name type="synonym">Tephritis capitata</name>
    <dbReference type="NCBI Taxonomy" id="7213"/>
    <lineage>
        <taxon>Eukaryota</taxon>
        <taxon>Metazoa</taxon>
        <taxon>Ecdysozoa</taxon>
        <taxon>Arthropoda</taxon>
        <taxon>Hexapoda</taxon>
        <taxon>Insecta</taxon>
        <taxon>Pterygota</taxon>
        <taxon>Neoptera</taxon>
        <taxon>Endopterygota</taxon>
        <taxon>Diptera</taxon>
        <taxon>Brachycera</taxon>
        <taxon>Muscomorpha</taxon>
        <taxon>Tephritoidea</taxon>
        <taxon>Tephritidae</taxon>
        <taxon>Ceratitis</taxon>
        <taxon>Ceratitis</taxon>
    </lineage>
</organism>
<dbReference type="EMBL" id="CAJHJT010000023">
    <property type="protein sequence ID" value="CAD7001574.1"/>
    <property type="molecule type" value="Genomic_DNA"/>
</dbReference>
<dbReference type="AlphaFoldDB" id="A0A811US98"/>
<comment type="caution">
    <text evidence="1">The sequence shown here is derived from an EMBL/GenBank/DDBJ whole genome shotgun (WGS) entry which is preliminary data.</text>
</comment>
<reference evidence="1" key="1">
    <citation type="submission" date="2020-11" db="EMBL/GenBank/DDBJ databases">
        <authorList>
            <person name="Whitehead M."/>
        </authorList>
    </citation>
    <scope>NUCLEOTIDE SEQUENCE</scope>
    <source>
        <strain evidence="1">EGII</strain>
    </source>
</reference>
<proteinExistence type="predicted"/>
<feature type="non-terminal residue" evidence="1">
    <location>
        <position position="1"/>
    </location>
</feature>
<evidence type="ECO:0000313" key="2">
    <source>
        <dbReference type="Proteomes" id="UP000606786"/>
    </source>
</evidence>
<keyword evidence="2" id="KW-1185">Reference proteome</keyword>
<evidence type="ECO:0000313" key="1">
    <source>
        <dbReference type="EMBL" id="CAD7001574.1"/>
    </source>
</evidence>
<protein>
    <submittedName>
        <fullName evidence="1">(Mediterranean fruit fly) hypothetical protein</fullName>
    </submittedName>
</protein>
<dbReference type="Proteomes" id="UP000606786">
    <property type="component" value="Unassembled WGS sequence"/>
</dbReference>
<gene>
    <name evidence="1" type="ORF">CCAP1982_LOCUS10068</name>
</gene>
<accession>A0A811US98</accession>
<sequence>KAIALPDLEYINHLSLGDPKYYQPKTTDIIVGADMIAQIMLPEIAIAQNTSFGVDIV</sequence>